<protein>
    <recommendedName>
        <fullName evidence="3">Spindle pole body component</fullName>
    </recommendedName>
</protein>
<keyword evidence="2" id="KW-1185">Reference proteome</keyword>
<evidence type="ECO:0000313" key="2">
    <source>
        <dbReference type="Proteomes" id="UP000275078"/>
    </source>
</evidence>
<gene>
    <name evidence="1" type="ORF">BJ508DRAFT_418237</name>
</gene>
<sequence>MTIHFRLKTELENWKLTTIRTDSQYGKERFDLLLLLFRELFLVLIEWSTLRSKITAILRRQKQADDLDLKLIADTLHQYCTEEEWKFEEHLEKIFFFSQSIVFFLNARAPSVEERILRYLYDPQYA</sequence>
<dbReference type="EMBL" id="ML119768">
    <property type="protein sequence ID" value="RPA75256.1"/>
    <property type="molecule type" value="Genomic_DNA"/>
</dbReference>
<dbReference type="Proteomes" id="UP000275078">
    <property type="component" value="Unassembled WGS sequence"/>
</dbReference>
<name>A0A3N4HQJ8_ASCIM</name>
<dbReference type="AlphaFoldDB" id="A0A3N4HQJ8"/>
<evidence type="ECO:0008006" key="3">
    <source>
        <dbReference type="Google" id="ProtNLM"/>
    </source>
</evidence>
<reference evidence="1 2" key="1">
    <citation type="journal article" date="2018" name="Nat. Ecol. Evol.">
        <title>Pezizomycetes genomes reveal the molecular basis of ectomycorrhizal truffle lifestyle.</title>
        <authorList>
            <person name="Murat C."/>
            <person name="Payen T."/>
            <person name="Noel B."/>
            <person name="Kuo A."/>
            <person name="Morin E."/>
            <person name="Chen J."/>
            <person name="Kohler A."/>
            <person name="Krizsan K."/>
            <person name="Balestrini R."/>
            <person name="Da Silva C."/>
            <person name="Montanini B."/>
            <person name="Hainaut M."/>
            <person name="Levati E."/>
            <person name="Barry K.W."/>
            <person name="Belfiori B."/>
            <person name="Cichocki N."/>
            <person name="Clum A."/>
            <person name="Dockter R.B."/>
            <person name="Fauchery L."/>
            <person name="Guy J."/>
            <person name="Iotti M."/>
            <person name="Le Tacon F."/>
            <person name="Lindquist E.A."/>
            <person name="Lipzen A."/>
            <person name="Malagnac F."/>
            <person name="Mello A."/>
            <person name="Molinier V."/>
            <person name="Miyauchi S."/>
            <person name="Poulain J."/>
            <person name="Riccioni C."/>
            <person name="Rubini A."/>
            <person name="Sitrit Y."/>
            <person name="Splivallo R."/>
            <person name="Traeger S."/>
            <person name="Wang M."/>
            <person name="Zifcakova L."/>
            <person name="Wipf D."/>
            <person name="Zambonelli A."/>
            <person name="Paolocci F."/>
            <person name="Nowrousian M."/>
            <person name="Ottonello S."/>
            <person name="Baldrian P."/>
            <person name="Spatafora J.W."/>
            <person name="Henrissat B."/>
            <person name="Nagy L.G."/>
            <person name="Aury J.M."/>
            <person name="Wincker P."/>
            <person name="Grigoriev I.V."/>
            <person name="Bonfante P."/>
            <person name="Martin F.M."/>
        </authorList>
    </citation>
    <scope>NUCLEOTIDE SEQUENCE [LARGE SCALE GENOMIC DNA]</scope>
    <source>
        <strain evidence="1 2">RN42</strain>
    </source>
</reference>
<organism evidence="1 2">
    <name type="scientific">Ascobolus immersus RN42</name>
    <dbReference type="NCBI Taxonomy" id="1160509"/>
    <lineage>
        <taxon>Eukaryota</taxon>
        <taxon>Fungi</taxon>
        <taxon>Dikarya</taxon>
        <taxon>Ascomycota</taxon>
        <taxon>Pezizomycotina</taxon>
        <taxon>Pezizomycetes</taxon>
        <taxon>Pezizales</taxon>
        <taxon>Ascobolaceae</taxon>
        <taxon>Ascobolus</taxon>
    </lineage>
</organism>
<proteinExistence type="predicted"/>
<accession>A0A3N4HQJ8</accession>
<evidence type="ECO:0000313" key="1">
    <source>
        <dbReference type="EMBL" id="RPA75256.1"/>
    </source>
</evidence>